<dbReference type="VEuPathDB" id="FungiDB:PHYBLDRAFT_184973"/>
<reference evidence="2" key="1">
    <citation type="submission" date="2015-06" db="EMBL/GenBank/DDBJ databases">
        <title>Expansion of signal transduction pathways in fungi by whole-genome duplication.</title>
        <authorList>
            <consortium name="DOE Joint Genome Institute"/>
            <person name="Corrochano L.M."/>
            <person name="Kuo A."/>
            <person name="Marcet-Houben M."/>
            <person name="Polaino S."/>
            <person name="Salamov A."/>
            <person name="Villalobos J.M."/>
            <person name="Alvarez M.I."/>
            <person name="Avalos J."/>
            <person name="Benito E.P."/>
            <person name="Benoit I."/>
            <person name="Burger G."/>
            <person name="Camino L.P."/>
            <person name="Canovas D."/>
            <person name="Cerda-Olmedo E."/>
            <person name="Cheng J.-F."/>
            <person name="Dominguez A."/>
            <person name="Elias M."/>
            <person name="Eslava A.P."/>
            <person name="Glaser F."/>
            <person name="Grimwood J."/>
            <person name="Gutierrez G."/>
            <person name="Heitman J."/>
            <person name="Henrissat B."/>
            <person name="Iturriaga E.A."/>
            <person name="Lang B.F."/>
            <person name="Lavin J.L."/>
            <person name="Lee S."/>
            <person name="Li W."/>
            <person name="Lindquist E."/>
            <person name="Lopez-Garcia S."/>
            <person name="Luque E.M."/>
            <person name="Marcos A.T."/>
            <person name="Martin J."/>
            <person name="McCluskey K."/>
            <person name="Medina H.R."/>
            <person name="Miralles-Duran A."/>
            <person name="Miyazaki A."/>
            <person name="Munoz-Torres E."/>
            <person name="Oguiza J.A."/>
            <person name="Ohm R."/>
            <person name="Olmedo M."/>
            <person name="Orejas M."/>
            <person name="Ortiz-Castellanos L."/>
            <person name="Pisabarro A.G."/>
            <person name="Rodriguez-Romero J."/>
            <person name="Ruiz-Herrera J."/>
            <person name="Ruiz-Vazquez R."/>
            <person name="Sanz C."/>
            <person name="Schackwitz W."/>
            <person name="Schmutz J."/>
            <person name="Shahriari M."/>
            <person name="Shelest E."/>
            <person name="Silva-Franco F."/>
            <person name="Soanes D."/>
            <person name="Syed K."/>
            <person name="Tagua V.G."/>
            <person name="Talbot N.J."/>
            <person name="Thon M."/>
            <person name="De vries R.P."/>
            <person name="Wiebenga A."/>
            <person name="Yadav J.S."/>
            <person name="Braun E.L."/>
            <person name="Baker S."/>
            <person name="Garre V."/>
            <person name="Horwitz B."/>
            <person name="Torres-Martinez S."/>
            <person name="Idnurm A."/>
            <person name="Herrera-Estrella A."/>
            <person name="Gabaldon T."/>
            <person name="Grigoriev I.V."/>
        </authorList>
    </citation>
    <scope>NUCLEOTIDE SEQUENCE [LARGE SCALE GENOMIC DNA]</scope>
    <source>
        <strain evidence="2">NRRL 1555(-)</strain>
    </source>
</reference>
<dbReference type="EMBL" id="KV440972">
    <property type="protein sequence ID" value="OAD79912.1"/>
    <property type="molecule type" value="Genomic_DNA"/>
</dbReference>
<name>A0A162V4M7_PHYB8</name>
<keyword evidence="2" id="KW-1185">Reference proteome</keyword>
<dbReference type="OrthoDB" id="426133at2759"/>
<dbReference type="RefSeq" id="XP_018297952.1">
    <property type="nucleotide sequence ID" value="XM_018439011.1"/>
</dbReference>
<sequence>MIVLLSRISVSVVFKSTNKYSLKPDSTAIVDDRAVSGGVYATEEQNDILIPFNDPNIMYFGRWRTSTNSIQSGWPGAYFKTTIYGPRIRLILKGPTHVYVQIDTEKPKDYRTQSENGEAIELDITPQIDLGQGPHQLTVAACTNASIELESLLLSDERGTGPVDVLSSTVEFVGHDLTLGKYTSQTILTSYAWAVSEILGTEHAQIALPGARLMDGKDGRGMESQYFEWSPSHTKEARAKWDFSSYKPAAIVILLGRNDYGTEAYEQSLERFLLQVRTHTGPASILVLSEPLGEMVRSSQLAVSRRNDLGDENVHFVDTTNWVRYGPSAFVDPGHLNDVGHQTVARKLAPLLQAKLARPRQPFPGPLPNPTLPNGWQTMDVGHELSIGLPGSVSFDSGNTFTLWGSGADISGTRDAFRFVYQALSGDGTLEATVESHSTFASCAKAGIIIREHLSLGSPHVMLGISPADGLFLQTRSQNMNDTRLLKKSRASPPYRLRLIRKDNVFVAQMMRTSVAPPIWDTLGNVSTTFLARDVYAGLAVTSCDTAVVSVAKFVDVSLQGGVGSGSGLRFIDQH</sequence>
<dbReference type="PANTHER" id="PTHR37834">
    <property type="entry name" value="GDSL-LIKE LIPASE/ACYLHYDROLASE DOMAIN PROTEIN (AFU_ORTHOLOGUE AFUA_2G00620)"/>
    <property type="match status" value="1"/>
</dbReference>
<dbReference type="PANTHER" id="PTHR37834:SF2">
    <property type="entry name" value="ESTERASE, SGNH HYDROLASE-TYPE"/>
    <property type="match status" value="1"/>
</dbReference>
<dbReference type="Gene3D" id="2.60.120.260">
    <property type="entry name" value="Galactose-binding domain-like"/>
    <property type="match status" value="1"/>
</dbReference>
<evidence type="ECO:0000313" key="1">
    <source>
        <dbReference type="EMBL" id="OAD79912.1"/>
    </source>
</evidence>
<dbReference type="SUPFAM" id="SSF52266">
    <property type="entry name" value="SGNH hydrolase"/>
    <property type="match status" value="1"/>
</dbReference>
<dbReference type="Proteomes" id="UP000077315">
    <property type="component" value="Unassembled WGS sequence"/>
</dbReference>
<protein>
    <recommendedName>
        <fullName evidence="3">Carbohydrate esterase family 2 protein</fullName>
    </recommendedName>
</protein>
<evidence type="ECO:0000313" key="2">
    <source>
        <dbReference type="Proteomes" id="UP000077315"/>
    </source>
</evidence>
<dbReference type="InterPro" id="IPR036514">
    <property type="entry name" value="SGNH_hydro_sf"/>
</dbReference>
<evidence type="ECO:0008006" key="3">
    <source>
        <dbReference type="Google" id="ProtNLM"/>
    </source>
</evidence>
<dbReference type="AlphaFoldDB" id="A0A162V4M7"/>
<dbReference type="InterPro" id="IPR052762">
    <property type="entry name" value="PCW_deacetylase/CE"/>
</dbReference>
<dbReference type="InParanoid" id="A0A162V4M7"/>
<accession>A0A162V4M7</accession>
<gene>
    <name evidence="1" type="ORF">PHYBLDRAFT_184973</name>
</gene>
<dbReference type="Gene3D" id="3.40.50.1110">
    <property type="entry name" value="SGNH hydrolase"/>
    <property type="match status" value="1"/>
</dbReference>
<organism evidence="1 2">
    <name type="scientific">Phycomyces blakesleeanus (strain ATCC 8743b / DSM 1359 / FGSC 10004 / NBRC 33097 / NRRL 1555)</name>
    <dbReference type="NCBI Taxonomy" id="763407"/>
    <lineage>
        <taxon>Eukaryota</taxon>
        <taxon>Fungi</taxon>
        <taxon>Fungi incertae sedis</taxon>
        <taxon>Mucoromycota</taxon>
        <taxon>Mucoromycotina</taxon>
        <taxon>Mucoromycetes</taxon>
        <taxon>Mucorales</taxon>
        <taxon>Phycomycetaceae</taxon>
        <taxon>Phycomyces</taxon>
    </lineage>
</organism>
<dbReference type="GeneID" id="28999917"/>
<proteinExistence type="predicted"/>